<evidence type="ECO:0000313" key="11">
    <source>
        <dbReference type="EMBL" id="PCC45771.1"/>
    </source>
</evidence>
<feature type="transmembrane region" description="Helical" evidence="8">
    <location>
        <begin position="206"/>
        <end position="227"/>
    </location>
</feature>
<dbReference type="EMBL" id="NRGP01000019">
    <property type="protein sequence ID" value="PCC45771.1"/>
    <property type="molecule type" value="Genomic_DNA"/>
</dbReference>
<keyword evidence="2" id="KW-0813">Transport</keyword>
<dbReference type="EMBL" id="CP017150">
    <property type="protein sequence ID" value="AOP52355.1"/>
    <property type="molecule type" value="Genomic_DNA"/>
</dbReference>
<dbReference type="Proteomes" id="UP000094793">
    <property type="component" value="Chromosome"/>
</dbReference>
<dbReference type="RefSeq" id="WP_069599466.1">
    <property type="nucleotide sequence ID" value="NZ_CP017150.1"/>
</dbReference>
<dbReference type="PANTHER" id="PTHR42718">
    <property type="entry name" value="MAJOR FACILITATOR SUPERFAMILY MULTIDRUG TRANSPORTER MFSC"/>
    <property type="match status" value="1"/>
</dbReference>
<feature type="transmembrane region" description="Helical" evidence="8">
    <location>
        <begin position="16"/>
        <end position="42"/>
    </location>
</feature>
<dbReference type="GO" id="GO:0005886">
    <property type="term" value="C:plasma membrane"/>
    <property type="evidence" value="ECO:0007669"/>
    <property type="project" value="UniProtKB-SubCell"/>
</dbReference>
<dbReference type="PANTHER" id="PTHR42718:SF47">
    <property type="entry name" value="METHYL VIOLOGEN RESISTANCE PROTEIN SMVA"/>
    <property type="match status" value="1"/>
</dbReference>
<keyword evidence="4 8" id="KW-0812">Transmembrane</keyword>
<feature type="transmembrane region" description="Helical" evidence="8">
    <location>
        <begin position="476"/>
        <end position="496"/>
    </location>
</feature>
<feature type="transmembrane region" description="Helical" evidence="8">
    <location>
        <begin position="109"/>
        <end position="130"/>
    </location>
</feature>
<dbReference type="KEGG" id="blin:BLSMQ_0641"/>
<dbReference type="Pfam" id="PF07690">
    <property type="entry name" value="MFS_1"/>
    <property type="match status" value="1"/>
</dbReference>
<evidence type="ECO:0000313" key="10">
    <source>
        <dbReference type="EMBL" id="AOP52355.1"/>
    </source>
</evidence>
<dbReference type="eggNOG" id="COG0477">
    <property type="taxonomic scope" value="Bacteria"/>
</dbReference>
<evidence type="ECO:0000256" key="1">
    <source>
        <dbReference type="ARBA" id="ARBA00004651"/>
    </source>
</evidence>
<accession>A0A1D7W016</accession>
<feature type="transmembrane region" description="Helical" evidence="8">
    <location>
        <begin position="407"/>
        <end position="428"/>
    </location>
</feature>
<dbReference type="InterPro" id="IPR011701">
    <property type="entry name" value="MFS"/>
</dbReference>
<dbReference type="Gene3D" id="1.20.1720.10">
    <property type="entry name" value="Multidrug resistance protein D"/>
    <property type="match status" value="1"/>
</dbReference>
<evidence type="ECO:0000256" key="7">
    <source>
        <dbReference type="SAM" id="MobiDB-lite"/>
    </source>
</evidence>
<sequence>MFTTQAPQVRAGRREWAGLAVLMIPVLLISIDNTVLGFAIPAISTGLHPTGTQLLWIVDIYALMLAGLLVAMGSIGDRVGRRKLLVIGAIGFGLASLLAAFSTSAEMLIASRALLGIFGATLMPSTLSLIRNIFLNAKDRRVAIATWSAMFSGGAALGPIVGGILLEHFHWSAIFFINLPLIAIFIPAAIVLLPESRDPNPGRIDPLSIVLSMLMLTPLVYAIKHVMADGVDLLFWGTMTVTVLAGTGFVLRQLYSSRPLLDVRLFTNKVFTSAVASNLLSVMGLAGFLYFGTQLLQLVLGLSPVEAALVLIPGLFTAIISGYAAVPIMARLQPRVVVPCALVLNAFGLGIVAFTPEHSVAGMLISFLILGIGIGTAEVITNDLILSAVPAHKAGAASAISETAYEFGSVMGTAVLGGLSTMVFGSHLQSTLGAKASGPEFETLGSSLEHAGAQGGHLGDQLAEAAVASFDLGVQWAAGAAVVLVLIAAVLTSFGLKGAGRSRDLSRKVGPPVGRNANVSPQ</sequence>
<keyword evidence="5 8" id="KW-1133">Transmembrane helix</keyword>
<feature type="transmembrane region" description="Helical" evidence="8">
    <location>
        <begin position="54"/>
        <end position="72"/>
    </location>
</feature>
<feature type="transmembrane region" description="Helical" evidence="8">
    <location>
        <begin position="233"/>
        <end position="251"/>
    </location>
</feature>
<dbReference type="Gene3D" id="1.20.1250.20">
    <property type="entry name" value="MFS general substrate transporter like domains"/>
    <property type="match status" value="1"/>
</dbReference>
<reference evidence="11 13" key="3">
    <citation type="journal article" date="2017" name="Elife">
        <title>Extensive horizontal gene transfer in cheese-associated bacteria.</title>
        <authorList>
            <person name="Bonham K.S."/>
            <person name="Wolfe B.E."/>
            <person name="Dutton R.J."/>
        </authorList>
    </citation>
    <scope>NUCLEOTIDE SEQUENCE [LARGE SCALE GENOMIC DNA]</scope>
    <source>
        <strain evidence="11 13">947_7</strain>
    </source>
</reference>
<reference evidence="12" key="2">
    <citation type="submission" date="2016-09" db="EMBL/GenBank/DDBJ databases">
        <title>Complete Genome Sequence of Brevibacterium linens SMQ-1335.</title>
        <authorList>
            <person name="de Melo A.G."/>
            <person name="Labrie S.J."/>
            <person name="Dumaresq J."/>
            <person name="Roberts R.J."/>
            <person name="Tremblay D.M."/>
            <person name="Moineau S."/>
        </authorList>
    </citation>
    <scope>NUCLEOTIDE SEQUENCE [LARGE SCALE GENOMIC DNA]</scope>
    <source>
        <strain evidence="12">SMQ-1335</strain>
    </source>
</reference>
<feature type="transmembrane region" description="Helical" evidence="8">
    <location>
        <begin position="336"/>
        <end position="354"/>
    </location>
</feature>
<feature type="transmembrane region" description="Helical" evidence="8">
    <location>
        <begin position="271"/>
        <end position="292"/>
    </location>
</feature>
<feature type="transmembrane region" description="Helical" evidence="8">
    <location>
        <begin position="84"/>
        <end position="103"/>
    </location>
</feature>
<evidence type="ECO:0000313" key="13">
    <source>
        <dbReference type="Proteomes" id="UP000217564"/>
    </source>
</evidence>
<accession>A0A2A3Z2N9</accession>
<evidence type="ECO:0000256" key="5">
    <source>
        <dbReference type="ARBA" id="ARBA00022989"/>
    </source>
</evidence>
<keyword evidence="3" id="KW-1003">Cell membrane</keyword>
<evidence type="ECO:0000256" key="8">
    <source>
        <dbReference type="SAM" id="Phobius"/>
    </source>
</evidence>
<feature type="domain" description="Major facilitator superfamily (MFS) profile" evidence="9">
    <location>
        <begin position="18"/>
        <end position="497"/>
    </location>
</feature>
<feature type="transmembrane region" description="Helical" evidence="8">
    <location>
        <begin position="298"/>
        <end position="324"/>
    </location>
</feature>
<evidence type="ECO:0000313" key="12">
    <source>
        <dbReference type="Proteomes" id="UP000094793"/>
    </source>
</evidence>
<organism evidence="10 12">
    <name type="scientific">Brevibacterium aurantiacum</name>
    <dbReference type="NCBI Taxonomy" id="273384"/>
    <lineage>
        <taxon>Bacteria</taxon>
        <taxon>Bacillati</taxon>
        <taxon>Actinomycetota</taxon>
        <taxon>Actinomycetes</taxon>
        <taxon>Micrococcales</taxon>
        <taxon>Brevibacteriaceae</taxon>
        <taxon>Brevibacterium</taxon>
    </lineage>
</organism>
<feature type="transmembrane region" description="Helical" evidence="8">
    <location>
        <begin position="171"/>
        <end position="194"/>
    </location>
</feature>
<reference evidence="10" key="1">
    <citation type="submission" date="2016-09" db="EMBL/GenBank/DDBJ databases">
        <title>Complete Genome Sequence of Brevibacterium aurantiacum SMQ-1335.</title>
        <authorList>
            <person name="de Melo A.G."/>
            <person name="Labrie S.J."/>
            <person name="Dumaresq J."/>
            <person name="Roberts R.J."/>
            <person name="Tremblay D.M."/>
            <person name="Moineau S."/>
        </authorList>
    </citation>
    <scope>NUCLEOTIDE SEQUENCE</scope>
    <source>
        <strain evidence="10">SMQ-1335</strain>
    </source>
</reference>
<dbReference type="InterPro" id="IPR020846">
    <property type="entry name" value="MFS_dom"/>
</dbReference>
<dbReference type="GO" id="GO:0022857">
    <property type="term" value="F:transmembrane transporter activity"/>
    <property type="evidence" value="ECO:0007669"/>
    <property type="project" value="InterPro"/>
</dbReference>
<proteinExistence type="predicted"/>
<dbReference type="SUPFAM" id="SSF103473">
    <property type="entry name" value="MFS general substrate transporter"/>
    <property type="match status" value="1"/>
</dbReference>
<keyword evidence="6 8" id="KW-0472">Membrane</keyword>
<evidence type="ECO:0000259" key="9">
    <source>
        <dbReference type="PROSITE" id="PS50850"/>
    </source>
</evidence>
<dbReference type="PRINTS" id="PR01036">
    <property type="entry name" value="TCRTETB"/>
</dbReference>
<dbReference type="PROSITE" id="PS50850">
    <property type="entry name" value="MFS"/>
    <property type="match status" value="1"/>
</dbReference>
<evidence type="ECO:0000256" key="6">
    <source>
        <dbReference type="ARBA" id="ARBA00023136"/>
    </source>
</evidence>
<name>A0A1D7W016_BREAU</name>
<feature type="transmembrane region" description="Helical" evidence="8">
    <location>
        <begin position="142"/>
        <end position="165"/>
    </location>
</feature>
<dbReference type="AlphaFoldDB" id="A0A1D7W016"/>
<evidence type="ECO:0000256" key="4">
    <source>
        <dbReference type="ARBA" id="ARBA00022692"/>
    </source>
</evidence>
<dbReference type="InterPro" id="IPR036259">
    <property type="entry name" value="MFS_trans_sf"/>
</dbReference>
<protein>
    <submittedName>
        <fullName evidence="11">MFS transporter</fullName>
    </submittedName>
    <submittedName>
        <fullName evidence="10">Putative efflux MFS permease</fullName>
    </submittedName>
</protein>
<feature type="transmembrane region" description="Helical" evidence="8">
    <location>
        <begin position="360"/>
        <end position="386"/>
    </location>
</feature>
<evidence type="ECO:0000256" key="3">
    <source>
        <dbReference type="ARBA" id="ARBA00022475"/>
    </source>
</evidence>
<dbReference type="Proteomes" id="UP000217564">
    <property type="component" value="Unassembled WGS sequence"/>
</dbReference>
<feature type="region of interest" description="Disordered" evidence="7">
    <location>
        <begin position="500"/>
        <end position="522"/>
    </location>
</feature>
<comment type="subcellular location">
    <subcellularLocation>
        <location evidence="1">Cell membrane</location>
        <topology evidence="1">Multi-pass membrane protein</topology>
    </subcellularLocation>
</comment>
<evidence type="ECO:0000256" key="2">
    <source>
        <dbReference type="ARBA" id="ARBA00022448"/>
    </source>
</evidence>
<dbReference type="CDD" id="cd17321">
    <property type="entry name" value="MFS_MMR_MDR_like"/>
    <property type="match status" value="1"/>
</dbReference>
<gene>
    <name evidence="10" type="ORF">BLSMQ_0641</name>
    <name evidence="11" type="ORF">CIK64_13630</name>
</gene>
<dbReference type="PATRIC" id="fig|1703.10.peg.663"/>
<dbReference type="OrthoDB" id="9781469at2"/>